<proteinExistence type="predicted"/>
<dbReference type="CDD" id="cd03801">
    <property type="entry name" value="GT4_PimA-like"/>
    <property type="match status" value="1"/>
</dbReference>
<evidence type="ECO:0000259" key="2">
    <source>
        <dbReference type="Pfam" id="PF00534"/>
    </source>
</evidence>
<dbReference type="RefSeq" id="WP_241176277.1">
    <property type="nucleotide sequence ID" value="NZ_CP027753.1"/>
</dbReference>
<evidence type="ECO:0000313" key="3">
    <source>
        <dbReference type="EMBL" id="AZE50213.1"/>
    </source>
</evidence>
<feature type="domain" description="Glycosyl transferase family 1" evidence="2">
    <location>
        <begin position="168"/>
        <end position="310"/>
    </location>
</feature>
<dbReference type="SUPFAM" id="SSF53756">
    <property type="entry name" value="UDP-Glycosyltransferase/glycogen phosphorylase"/>
    <property type="match status" value="1"/>
</dbReference>
<evidence type="ECO:0000313" key="4">
    <source>
        <dbReference type="Proteomes" id="UP000268048"/>
    </source>
</evidence>
<evidence type="ECO:0000256" key="1">
    <source>
        <dbReference type="ARBA" id="ARBA00022679"/>
    </source>
</evidence>
<reference evidence="3 4" key="1">
    <citation type="submission" date="2018-03" db="EMBL/GenBank/DDBJ databases">
        <title>Diversity of phytobeneficial traits revealed by whole-genome analysis of worldwide-isolated phenazine-producing Pseudomonas spp.</title>
        <authorList>
            <person name="Biessy A."/>
            <person name="Novinscak A."/>
            <person name="Blom J."/>
            <person name="Leger G."/>
            <person name="Thomashow L.S."/>
            <person name="Cazorla F.M."/>
            <person name="Josic D."/>
            <person name="Filion M."/>
        </authorList>
    </citation>
    <scope>NUCLEOTIDE SEQUENCE [LARGE SCALE GENOMIC DNA]</scope>
    <source>
        <strain evidence="3 4">B25</strain>
    </source>
</reference>
<dbReference type="PANTHER" id="PTHR46401:SF2">
    <property type="entry name" value="GLYCOSYLTRANSFERASE WBBK-RELATED"/>
    <property type="match status" value="1"/>
</dbReference>
<dbReference type="GO" id="GO:0016757">
    <property type="term" value="F:glycosyltransferase activity"/>
    <property type="evidence" value="ECO:0007669"/>
    <property type="project" value="InterPro"/>
</dbReference>
<dbReference type="AlphaFoldDB" id="A0A3G7TT13"/>
<dbReference type="InterPro" id="IPR001296">
    <property type="entry name" value="Glyco_trans_1"/>
</dbReference>
<organism evidence="3 4">
    <name type="scientific">Pseudomonas chlororaphis</name>
    <dbReference type="NCBI Taxonomy" id="587753"/>
    <lineage>
        <taxon>Bacteria</taxon>
        <taxon>Pseudomonadati</taxon>
        <taxon>Pseudomonadota</taxon>
        <taxon>Gammaproteobacteria</taxon>
        <taxon>Pseudomonadales</taxon>
        <taxon>Pseudomonadaceae</taxon>
        <taxon>Pseudomonas</taxon>
    </lineage>
</organism>
<dbReference type="Gene3D" id="3.40.50.2000">
    <property type="entry name" value="Glycogen Phosphorylase B"/>
    <property type="match status" value="2"/>
</dbReference>
<dbReference type="Pfam" id="PF00534">
    <property type="entry name" value="Glycos_transf_1"/>
    <property type="match status" value="1"/>
</dbReference>
<sequence length="337" mass="37893">MSAHANWRELFDKVEFYRVDIRILKELGHEVVLSGTPGTLDWKADLYFCWWWGHSPFPLLAGKLRRRPVVVTGAFDYSTCRKEIPGLCYLDRPWWQKLVLRSSLLLADRNLFISKSECEEVTSNLPVKNPVYATLAIDTEFYSPSKAPSAESDYFFTVTWTSRTNAIRKGLIPTIEAFTEVAKKSTNLRLVVAGKHGDYLDELKNLAHRLGVADRVEFVGMISDEEKLEHYRRCLAYVQPTLYEGFGHAIGEALACGARVITSPKGAVPEVAGEYAYWVQPDSQKEIAAAMEMVVATPIAEGEAQARHQWISSNYSIASRRAALKSVLDSLSPEKKG</sequence>
<dbReference type="PANTHER" id="PTHR46401">
    <property type="entry name" value="GLYCOSYLTRANSFERASE WBBK-RELATED"/>
    <property type="match status" value="1"/>
</dbReference>
<accession>A0A3G7TT13</accession>
<name>A0A3G7TT13_9PSED</name>
<dbReference type="EMBL" id="CP027753">
    <property type="protein sequence ID" value="AZE50213.1"/>
    <property type="molecule type" value="Genomic_DNA"/>
</dbReference>
<dbReference type="Proteomes" id="UP000268048">
    <property type="component" value="Chromosome"/>
</dbReference>
<gene>
    <name evidence="3" type="ORF">C4K04_4554</name>
</gene>
<keyword evidence="1" id="KW-0808">Transferase</keyword>
<protein>
    <recommendedName>
        <fullName evidence="2">Glycosyl transferase family 1 domain-containing protein</fullName>
    </recommendedName>
</protein>
<dbReference type="GO" id="GO:0009103">
    <property type="term" value="P:lipopolysaccharide biosynthetic process"/>
    <property type="evidence" value="ECO:0007669"/>
    <property type="project" value="TreeGrafter"/>
</dbReference>